<gene>
    <name evidence="1" type="ORF">KQX54_020704</name>
</gene>
<comment type="caution">
    <text evidence="1">The sequence shown here is derived from an EMBL/GenBank/DDBJ whole genome shotgun (WGS) entry which is preliminary data.</text>
</comment>
<sequence length="142" mass="16036">MANTREEVPLKTQSRGSLEGLYFGHVSSTREGLLPLTHSTGVGYDAPRGSWEYFFYVMVMVMVLAKFKDMSCYARDLRRLKVWETCDYDGVSVGNLVASCSFMSKNKHEGKGMEGICVIFYRPMAPIAPMAPMARQPTYRIN</sequence>
<keyword evidence="2" id="KW-1185">Reference proteome</keyword>
<dbReference type="Proteomes" id="UP000826195">
    <property type="component" value="Unassembled WGS sequence"/>
</dbReference>
<dbReference type="AlphaFoldDB" id="A0AAV7I3F2"/>
<reference evidence="1 2" key="1">
    <citation type="journal article" date="2021" name="J. Hered.">
        <title>A chromosome-level genome assembly of the parasitoid wasp, Cotesia glomerata (Hymenoptera: Braconidae).</title>
        <authorList>
            <person name="Pinto B.J."/>
            <person name="Weis J.J."/>
            <person name="Gamble T."/>
            <person name="Ode P.J."/>
            <person name="Paul R."/>
            <person name="Zaspel J.M."/>
        </authorList>
    </citation>
    <scope>NUCLEOTIDE SEQUENCE [LARGE SCALE GENOMIC DNA]</scope>
    <source>
        <strain evidence="1">CgM1</strain>
    </source>
</reference>
<name>A0AAV7I3F2_COTGL</name>
<proteinExistence type="predicted"/>
<evidence type="ECO:0000313" key="1">
    <source>
        <dbReference type="EMBL" id="KAH0540971.1"/>
    </source>
</evidence>
<protein>
    <submittedName>
        <fullName evidence="1">Uncharacterized protein</fullName>
    </submittedName>
</protein>
<accession>A0AAV7I3F2</accession>
<organism evidence="1 2">
    <name type="scientific">Cotesia glomerata</name>
    <name type="common">Lepidopteran parasitic wasp</name>
    <name type="synonym">Apanteles glomeratus</name>
    <dbReference type="NCBI Taxonomy" id="32391"/>
    <lineage>
        <taxon>Eukaryota</taxon>
        <taxon>Metazoa</taxon>
        <taxon>Ecdysozoa</taxon>
        <taxon>Arthropoda</taxon>
        <taxon>Hexapoda</taxon>
        <taxon>Insecta</taxon>
        <taxon>Pterygota</taxon>
        <taxon>Neoptera</taxon>
        <taxon>Endopterygota</taxon>
        <taxon>Hymenoptera</taxon>
        <taxon>Apocrita</taxon>
        <taxon>Ichneumonoidea</taxon>
        <taxon>Braconidae</taxon>
        <taxon>Microgastrinae</taxon>
        <taxon>Cotesia</taxon>
    </lineage>
</organism>
<evidence type="ECO:0000313" key="2">
    <source>
        <dbReference type="Proteomes" id="UP000826195"/>
    </source>
</evidence>
<dbReference type="EMBL" id="JAHXZJ010002609">
    <property type="protein sequence ID" value="KAH0540971.1"/>
    <property type="molecule type" value="Genomic_DNA"/>
</dbReference>